<keyword evidence="5 7" id="KW-0319">Glycerol metabolism</keyword>
<evidence type="ECO:0000256" key="7">
    <source>
        <dbReference type="HAMAP-Rule" id="MF_00186"/>
    </source>
</evidence>
<dbReference type="GO" id="GO:0016301">
    <property type="term" value="F:kinase activity"/>
    <property type="evidence" value="ECO:0007669"/>
    <property type="project" value="UniProtKB-KW"/>
</dbReference>
<proteinExistence type="inferred from homology"/>
<feature type="binding site" evidence="7">
    <location>
        <position position="11"/>
    </location>
    <ligand>
        <name>ADP</name>
        <dbReference type="ChEBI" id="CHEBI:456216"/>
    </ligand>
</feature>
<dbReference type="Gene3D" id="3.30.420.40">
    <property type="match status" value="2"/>
</dbReference>
<protein>
    <recommendedName>
        <fullName evidence="7">Glycerol kinase</fullName>
        <ecNumber evidence="7">2.7.1.30</ecNumber>
    </recommendedName>
    <alternativeName>
        <fullName evidence="7">ATP:glycerol 3-phosphotransferase</fullName>
    </alternativeName>
    <alternativeName>
        <fullName evidence="7">Glycerokinase</fullName>
        <shortName evidence="7">GK</shortName>
    </alternativeName>
</protein>
<comment type="activity regulation">
    <text evidence="7">Inhibited by fructose 1,6-bisphosphate (FBP).</text>
</comment>
<evidence type="ECO:0000256" key="2">
    <source>
        <dbReference type="ARBA" id="ARBA00022679"/>
    </source>
</evidence>
<keyword evidence="4 7" id="KW-0418">Kinase</keyword>
<feature type="binding site" evidence="7">
    <location>
        <position position="82"/>
    </location>
    <ligand>
        <name>sn-glycerol 3-phosphate</name>
        <dbReference type="ChEBI" id="CHEBI:57597"/>
    </ligand>
</feature>
<evidence type="ECO:0000259" key="9">
    <source>
        <dbReference type="Pfam" id="PF00370"/>
    </source>
</evidence>
<feature type="binding site" evidence="7">
    <location>
        <position position="13"/>
    </location>
    <ligand>
        <name>ATP</name>
        <dbReference type="ChEBI" id="CHEBI:30616"/>
    </ligand>
</feature>
<feature type="binding site" evidence="7">
    <location>
        <position position="333"/>
    </location>
    <ligand>
        <name>ATP</name>
        <dbReference type="ChEBI" id="CHEBI:30616"/>
    </ligand>
</feature>
<feature type="binding site" evidence="7">
    <location>
        <position position="264"/>
    </location>
    <ligand>
        <name>ADP</name>
        <dbReference type="ChEBI" id="CHEBI:456216"/>
    </ligand>
</feature>
<feature type="binding site" evidence="7">
    <location>
        <position position="430"/>
    </location>
    <ligand>
        <name>ADP</name>
        <dbReference type="ChEBI" id="CHEBI:456216"/>
    </ligand>
</feature>
<evidence type="ECO:0000256" key="5">
    <source>
        <dbReference type="ARBA" id="ARBA00022798"/>
    </source>
</evidence>
<keyword evidence="12" id="KW-1185">Reference proteome</keyword>
<dbReference type="SUPFAM" id="SSF53067">
    <property type="entry name" value="Actin-like ATPase domain"/>
    <property type="match status" value="2"/>
</dbReference>
<dbReference type="EC" id="2.7.1.30" evidence="7"/>
<feature type="binding site" evidence="7">
    <location>
        <position position="264"/>
    </location>
    <ligand>
        <name>ATP</name>
        <dbReference type="ChEBI" id="CHEBI:30616"/>
    </ligand>
</feature>
<feature type="binding site" evidence="7">
    <location>
        <position position="81"/>
    </location>
    <ligand>
        <name>glycerol</name>
        <dbReference type="ChEBI" id="CHEBI:17754"/>
    </ligand>
</feature>
<dbReference type="InterPro" id="IPR018484">
    <property type="entry name" value="FGGY_N"/>
</dbReference>
<reference evidence="12" key="1">
    <citation type="journal article" date="2019" name="Int. J. Syst. Evol. Microbiol.">
        <title>The Global Catalogue of Microorganisms (GCM) 10K type strain sequencing project: providing services to taxonomists for standard genome sequencing and annotation.</title>
        <authorList>
            <consortium name="The Broad Institute Genomics Platform"/>
            <consortium name="The Broad Institute Genome Sequencing Center for Infectious Disease"/>
            <person name="Wu L."/>
            <person name="Ma J."/>
        </authorList>
    </citation>
    <scope>NUCLEOTIDE SEQUENCE [LARGE SCALE GENOMIC DNA]</scope>
    <source>
        <strain evidence="12">JCM 17666</strain>
    </source>
</reference>
<sequence>MTYVLALDQGTTSSRAIVFDRDGVIRGVGQREFRQYYPQPGWVEHDADEIWRSQLETARQAMRNAGVGAADIAAIGIANQRETTVLWERVTGRPLARAIVWQDRRTAGLCEALRQAGHGQRLQQRTGLVVDAYFAGTKLAWLLDKMPGARARAERGELAFGTIDSWLVWKLTGGAVHSTDYGNASRTLLFDLHTRDWSDELLGILGVPRQLLPRIAPSSAVVGHALPEWLGGAIPIAGVAGDQQAATFGQACFSPGMAKNTYGTGCFMLMNVGRRPVASRNQLLATVGWALPRRQAAGGPVARGPAAGGPGAAGLDIDFMLEGSIFVAGATVQWLRDGLGVINRSDDVEALAASVPDTGDVFLVPAFAGLGAPYWDPYARGALVGITRGTTKAHIARAALEAIAFQSAELLAAMRRDSGIALQELRVDGGAAHNDLLMQFQADLLGVPVVRPRVTETTALGAASLAGCAVGFWSGQDEVSAQWRVGRRFEPGMAGDERERRMARWAQAVQHARGWARPAP</sequence>
<feature type="binding site" evidence="7">
    <location>
        <position position="15"/>
    </location>
    <ligand>
        <name>ADP</name>
        <dbReference type="ChEBI" id="CHEBI:456216"/>
    </ligand>
</feature>
<comment type="function">
    <text evidence="7">Key enzyme in the regulation of glycerol uptake and metabolism. Catalyzes the phosphorylation of glycerol to yield sn-glycerol 3-phosphate.</text>
</comment>
<dbReference type="RefSeq" id="WP_345250988.1">
    <property type="nucleotide sequence ID" value="NZ_BAABFO010000017.1"/>
</dbReference>
<dbReference type="HAMAP" id="MF_00186">
    <property type="entry name" value="Glycerol_kin"/>
    <property type="match status" value="1"/>
</dbReference>
<dbReference type="CDD" id="cd07786">
    <property type="entry name" value="FGGY_EcGK_like"/>
    <property type="match status" value="1"/>
</dbReference>
<dbReference type="InterPro" id="IPR005999">
    <property type="entry name" value="Glycerol_kin"/>
</dbReference>
<keyword evidence="6 7" id="KW-0067">ATP-binding</keyword>
<organism evidence="11 12">
    <name type="scientific">Pigmentiphaga soli</name>
    <dbReference type="NCBI Taxonomy" id="1007095"/>
    <lineage>
        <taxon>Bacteria</taxon>
        <taxon>Pseudomonadati</taxon>
        <taxon>Pseudomonadota</taxon>
        <taxon>Betaproteobacteria</taxon>
        <taxon>Burkholderiales</taxon>
        <taxon>Alcaligenaceae</taxon>
        <taxon>Pigmentiphaga</taxon>
    </lineage>
</organism>
<dbReference type="Pfam" id="PF00370">
    <property type="entry name" value="FGGY_N"/>
    <property type="match status" value="1"/>
</dbReference>
<feature type="binding site" evidence="7">
    <location>
        <position position="133"/>
    </location>
    <ligand>
        <name>glycerol</name>
        <dbReference type="ChEBI" id="CHEBI:17754"/>
    </ligand>
</feature>
<feature type="binding site" evidence="7">
    <location>
        <position position="329"/>
    </location>
    <ligand>
        <name>ADP</name>
        <dbReference type="ChEBI" id="CHEBI:456216"/>
    </ligand>
</feature>
<dbReference type="PANTHER" id="PTHR10196:SF69">
    <property type="entry name" value="GLYCEROL KINASE"/>
    <property type="match status" value="1"/>
</dbReference>
<feature type="binding site" evidence="7">
    <location>
        <position position="329"/>
    </location>
    <ligand>
        <name>ATP</name>
        <dbReference type="ChEBI" id="CHEBI:30616"/>
    </ligand>
</feature>
<comment type="pathway">
    <text evidence="7">Polyol metabolism; glycerol degradation via glycerol kinase pathway; sn-glycerol 3-phosphate from glycerol: step 1/1.</text>
</comment>
<dbReference type="EMBL" id="BAABFO010000017">
    <property type="protein sequence ID" value="GAA4337451.1"/>
    <property type="molecule type" value="Genomic_DNA"/>
</dbReference>
<feature type="binding site" evidence="7">
    <location>
        <position position="133"/>
    </location>
    <ligand>
        <name>sn-glycerol 3-phosphate</name>
        <dbReference type="ChEBI" id="CHEBI:57597"/>
    </ligand>
</feature>
<feature type="binding site" evidence="7">
    <location>
        <position position="12"/>
    </location>
    <ligand>
        <name>ATP</name>
        <dbReference type="ChEBI" id="CHEBI:30616"/>
    </ligand>
</feature>
<feature type="domain" description="Carbohydrate kinase FGGY C-terminal" evidence="10">
    <location>
        <begin position="259"/>
        <end position="469"/>
    </location>
</feature>
<dbReference type="PIRSF" id="PIRSF000538">
    <property type="entry name" value="GlpK"/>
    <property type="match status" value="1"/>
</dbReference>
<feature type="binding site" evidence="7">
    <location>
        <position position="242"/>
    </location>
    <ligand>
        <name>glycerol</name>
        <dbReference type="ChEBI" id="CHEBI:17754"/>
    </ligand>
</feature>
<dbReference type="InterPro" id="IPR018483">
    <property type="entry name" value="Carb_kinase_FGGY_CS"/>
</dbReference>
<keyword evidence="2 7" id="KW-0808">Transferase</keyword>
<evidence type="ECO:0000313" key="12">
    <source>
        <dbReference type="Proteomes" id="UP001501671"/>
    </source>
</evidence>
<dbReference type="PANTHER" id="PTHR10196">
    <property type="entry name" value="SUGAR KINASE"/>
    <property type="match status" value="1"/>
</dbReference>
<feature type="binding site" evidence="7">
    <location>
        <position position="430"/>
    </location>
    <ligand>
        <name>ATP</name>
        <dbReference type="ChEBI" id="CHEBI:30616"/>
    </ligand>
</feature>
<comment type="caution">
    <text evidence="11">The sequence shown here is derived from an EMBL/GenBank/DDBJ whole genome shotgun (WGS) entry which is preliminary data.</text>
</comment>
<comment type="catalytic activity">
    <reaction evidence="7">
        <text>glycerol + ATP = sn-glycerol 3-phosphate + ADP + H(+)</text>
        <dbReference type="Rhea" id="RHEA:21644"/>
        <dbReference type="ChEBI" id="CHEBI:15378"/>
        <dbReference type="ChEBI" id="CHEBI:17754"/>
        <dbReference type="ChEBI" id="CHEBI:30616"/>
        <dbReference type="ChEBI" id="CHEBI:57597"/>
        <dbReference type="ChEBI" id="CHEBI:456216"/>
        <dbReference type="EC" id="2.7.1.30"/>
    </reaction>
</comment>
<dbReference type="Pfam" id="PF02782">
    <property type="entry name" value="FGGY_C"/>
    <property type="match status" value="1"/>
</dbReference>
<evidence type="ECO:0000256" key="3">
    <source>
        <dbReference type="ARBA" id="ARBA00022741"/>
    </source>
</evidence>
<accession>A0ABP8HCG9</accession>
<dbReference type="InterPro" id="IPR000577">
    <property type="entry name" value="Carb_kinase_FGGY"/>
</dbReference>
<gene>
    <name evidence="7 11" type="primary">glpK</name>
    <name evidence="11" type="ORF">GCM10023144_33200</name>
</gene>
<feature type="binding site" evidence="7">
    <location>
        <position position="243"/>
    </location>
    <ligand>
        <name>glycerol</name>
        <dbReference type="ChEBI" id="CHEBI:17754"/>
    </ligand>
</feature>
<name>A0ABP8HCG9_9BURK</name>
<evidence type="ECO:0000256" key="8">
    <source>
        <dbReference type="RuleBase" id="RU003733"/>
    </source>
</evidence>
<feature type="binding site" evidence="7">
    <location>
        <position position="81"/>
    </location>
    <ligand>
        <name>sn-glycerol 3-phosphate</name>
        <dbReference type="ChEBI" id="CHEBI:57597"/>
    </ligand>
</feature>
<evidence type="ECO:0000256" key="1">
    <source>
        <dbReference type="ARBA" id="ARBA00009156"/>
    </source>
</evidence>
<evidence type="ECO:0000256" key="4">
    <source>
        <dbReference type="ARBA" id="ARBA00022777"/>
    </source>
</evidence>
<feature type="binding site" evidence="7">
    <location>
        <position position="242"/>
    </location>
    <ligand>
        <name>sn-glycerol 3-phosphate</name>
        <dbReference type="ChEBI" id="CHEBI:57597"/>
    </ligand>
</feature>
<feature type="binding site" evidence="7">
    <location>
        <position position="82"/>
    </location>
    <ligand>
        <name>glycerol</name>
        <dbReference type="ChEBI" id="CHEBI:17754"/>
    </ligand>
</feature>
<dbReference type="PROSITE" id="PS00445">
    <property type="entry name" value="FGGY_KINASES_2"/>
    <property type="match status" value="1"/>
</dbReference>
<feature type="binding site" evidence="7">
    <location>
        <position position="434"/>
    </location>
    <ligand>
        <name>ADP</name>
        <dbReference type="ChEBI" id="CHEBI:456216"/>
    </ligand>
</feature>
<keyword evidence="3 7" id="KW-0547">Nucleotide-binding</keyword>
<evidence type="ECO:0000313" key="11">
    <source>
        <dbReference type="EMBL" id="GAA4337451.1"/>
    </source>
</evidence>
<feature type="domain" description="Carbohydrate kinase FGGY N-terminal" evidence="9">
    <location>
        <begin position="3"/>
        <end position="249"/>
    </location>
</feature>
<dbReference type="Proteomes" id="UP001501671">
    <property type="component" value="Unassembled WGS sequence"/>
</dbReference>
<feature type="binding site" evidence="7">
    <location>
        <position position="11"/>
    </location>
    <ligand>
        <name>sn-glycerol 3-phosphate</name>
        <dbReference type="ChEBI" id="CHEBI:57597"/>
    </ligand>
</feature>
<dbReference type="InterPro" id="IPR043129">
    <property type="entry name" value="ATPase_NBD"/>
</dbReference>
<feature type="binding site" evidence="7">
    <location>
        <position position="11"/>
    </location>
    <ligand>
        <name>ATP</name>
        <dbReference type="ChEBI" id="CHEBI:30616"/>
    </ligand>
</feature>
<dbReference type="NCBIfam" id="TIGR01311">
    <property type="entry name" value="glycerol_kin"/>
    <property type="match status" value="1"/>
</dbReference>
<evidence type="ECO:0000256" key="6">
    <source>
        <dbReference type="ARBA" id="ARBA00022840"/>
    </source>
</evidence>
<dbReference type="InterPro" id="IPR018485">
    <property type="entry name" value="FGGY_C"/>
</dbReference>
<evidence type="ECO:0000259" key="10">
    <source>
        <dbReference type="Pfam" id="PF02782"/>
    </source>
</evidence>
<comment type="similarity">
    <text evidence="1 7 8">Belongs to the FGGY kinase family.</text>
</comment>